<gene>
    <name evidence="11" type="ordered locus">Cphy_1697</name>
</gene>
<feature type="domain" description="ArsA/GET3 Anion-transporting ATPase-like" evidence="9">
    <location>
        <begin position="2"/>
        <end position="300"/>
    </location>
</feature>
<keyword evidence="3" id="KW-0067">ATP-binding</keyword>
<evidence type="ECO:0000256" key="6">
    <source>
        <dbReference type="ARBA" id="ARBA00052296"/>
    </source>
</evidence>
<organism evidence="11 12">
    <name type="scientific">Lachnoclostridium phytofermentans (strain ATCC 700394 / DSM 18823 / ISDg)</name>
    <name type="common">Clostridium phytofermentans</name>
    <dbReference type="NCBI Taxonomy" id="357809"/>
    <lineage>
        <taxon>Bacteria</taxon>
        <taxon>Bacillati</taxon>
        <taxon>Bacillota</taxon>
        <taxon>Clostridia</taxon>
        <taxon>Lachnospirales</taxon>
        <taxon>Lachnospiraceae</taxon>
    </lineage>
</organism>
<comment type="similarity">
    <text evidence="1">Belongs to the arsA ATPase family.</text>
</comment>
<dbReference type="GO" id="GO:0016887">
    <property type="term" value="F:ATP hydrolysis activity"/>
    <property type="evidence" value="ECO:0007669"/>
    <property type="project" value="InterPro"/>
</dbReference>
<dbReference type="FunFam" id="3.40.50.300:FF:001801">
    <property type="entry name" value="Putative arsenical pump-driving ATPase"/>
    <property type="match status" value="1"/>
</dbReference>
<dbReference type="PANTHER" id="PTHR10803:SF3">
    <property type="entry name" value="ATPASE GET3"/>
    <property type="match status" value="1"/>
</dbReference>
<dbReference type="Pfam" id="PF17886">
    <property type="entry name" value="ArsA_HSP20"/>
    <property type="match status" value="1"/>
</dbReference>
<sequence>MTRMLIFTGKGGVGKTSVAAAHARNSSNEGKKTLIVSTDMAHNLNDIFNLRIGKSIQEVSDNLYALEIDPNYIMQEDFADMKQAFTKKIESFGIPMGNIGQLSMFPGMDELFSLLKLMEIHASGEYDRIIVDCAPTGETLALLKFPELLAWYMEKFFPIGKVAMRILAPISKTFFKIQLPDNNAMTDIEKLYLKLIELQDFLKDRQTTSIRIVTMPEKMVVEETKRNFMYMHLYDYHVDGIYINRILPKYMDNPFFNEWIAIQNQYIEELEAVFEGIPIYKIPWFDTDLNGLSGVDRIEQNALKGRDVFGVHEELFSQCFEKVETGYNLLLKLPFIEKGELSLHESGTDIILKIGNFKRCIPKPNSLRNYVVSGARLSEGILTVNFMEGEIRQ</sequence>
<keyword evidence="11" id="KW-0378">Hydrolase</keyword>
<dbReference type="InterPro" id="IPR025723">
    <property type="entry name" value="ArsA/GET3_ATPase-like"/>
</dbReference>
<reference evidence="12" key="1">
    <citation type="submission" date="2007-11" db="EMBL/GenBank/DDBJ databases">
        <title>Complete genome sequence of Clostridium phytofermentans ISDg.</title>
        <authorList>
            <person name="Leschine S.B."/>
            <person name="Warnick T.A."/>
            <person name="Blanchard J.L."/>
            <person name="Schnell D.J."/>
            <person name="Petit E.L."/>
            <person name="LaTouf W.G."/>
            <person name="Copeland A."/>
            <person name="Lucas S."/>
            <person name="Lapidus A."/>
            <person name="Barry K."/>
            <person name="Glavina del Rio T."/>
            <person name="Dalin E."/>
            <person name="Tice H."/>
            <person name="Pitluck S."/>
            <person name="Kiss H."/>
            <person name="Brettin T."/>
            <person name="Bruce D."/>
            <person name="Detter J.C."/>
            <person name="Han C."/>
            <person name="Kuske C."/>
            <person name="Schmutz J."/>
            <person name="Larimer F."/>
            <person name="Land M."/>
            <person name="Hauser L."/>
            <person name="Kyrpides N."/>
            <person name="Kim E.A."/>
            <person name="Richardson P."/>
        </authorList>
    </citation>
    <scope>NUCLEOTIDE SEQUENCE [LARGE SCALE GENOMIC DNA]</scope>
    <source>
        <strain evidence="12">ATCC 700394 / DSM 18823 / ISDg</strain>
    </source>
</reference>
<dbReference type="InterPro" id="IPR027417">
    <property type="entry name" value="P-loop_NTPase"/>
</dbReference>
<evidence type="ECO:0000259" key="10">
    <source>
        <dbReference type="Pfam" id="PF17886"/>
    </source>
</evidence>
<feature type="domain" description="ArsA HSP20-like" evidence="10">
    <location>
        <begin position="325"/>
        <end position="386"/>
    </location>
</feature>
<dbReference type="KEGG" id="cpy:Cphy_1697"/>
<dbReference type="Gene3D" id="3.40.50.300">
    <property type="entry name" value="P-loop containing nucleotide triphosphate hydrolases"/>
    <property type="match status" value="1"/>
</dbReference>
<dbReference type="GO" id="GO:0015446">
    <property type="term" value="F:ATPase-coupled arsenite transmembrane transporter activity"/>
    <property type="evidence" value="ECO:0007669"/>
    <property type="project" value="UniProtKB-EC"/>
</dbReference>
<dbReference type="eggNOG" id="COG0003">
    <property type="taxonomic scope" value="Bacteria"/>
</dbReference>
<dbReference type="SUPFAM" id="SSF52540">
    <property type="entry name" value="P-loop containing nucleoside triphosphate hydrolases"/>
    <property type="match status" value="1"/>
</dbReference>
<dbReference type="CDD" id="cd02035">
    <property type="entry name" value="ArsA"/>
    <property type="match status" value="1"/>
</dbReference>
<evidence type="ECO:0000256" key="3">
    <source>
        <dbReference type="ARBA" id="ARBA00022840"/>
    </source>
</evidence>
<keyword evidence="2" id="KW-0547">Nucleotide-binding</keyword>
<dbReference type="Pfam" id="PF02374">
    <property type="entry name" value="ArsA_ATPase"/>
    <property type="match status" value="1"/>
</dbReference>
<keyword evidence="12" id="KW-1185">Reference proteome</keyword>
<evidence type="ECO:0000259" key="9">
    <source>
        <dbReference type="Pfam" id="PF02374"/>
    </source>
</evidence>
<evidence type="ECO:0000256" key="1">
    <source>
        <dbReference type="ARBA" id="ARBA00011040"/>
    </source>
</evidence>
<dbReference type="OrthoDB" id="9780677at2"/>
<dbReference type="RefSeq" id="WP_012199723.1">
    <property type="nucleotide sequence ID" value="NC_010001.1"/>
</dbReference>
<dbReference type="InterPro" id="IPR008978">
    <property type="entry name" value="HSP20-like_chaperone"/>
</dbReference>
<dbReference type="AlphaFoldDB" id="A9KRJ5"/>
<dbReference type="Gene3D" id="2.60.40.790">
    <property type="match status" value="1"/>
</dbReference>
<dbReference type="GO" id="GO:0005524">
    <property type="term" value="F:ATP binding"/>
    <property type="evidence" value="ECO:0007669"/>
    <property type="project" value="UniProtKB-KW"/>
</dbReference>
<proteinExistence type="inferred from homology"/>
<evidence type="ECO:0000313" key="12">
    <source>
        <dbReference type="Proteomes" id="UP000000370"/>
    </source>
</evidence>
<evidence type="ECO:0000256" key="2">
    <source>
        <dbReference type="ARBA" id="ARBA00022741"/>
    </source>
</evidence>
<dbReference type="PANTHER" id="PTHR10803">
    <property type="entry name" value="ARSENICAL PUMP-DRIVING ATPASE ARSENITE-TRANSLOCATING ATPASE"/>
    <property type="match status" value="1"/>
</dbReference>
<dbReference type="InterPro" id="IPR040612">
    <property type="entry name" value="ArsA_HSP20-like"/>
</dbReference>
<accession>A9KRJ5</accession>
<dbReference type="HOGENOM" id="CLU_040761_1_0_9"/>
<evidence type="ECO:0000256" key="5">
    <source>
        <dbReference type="ARBA" id="ARBA00022967"/>
    </source>
</evidence>
<evidence type="ECO:0000313" key="11">
    <source>
        <dbReference type="EMBL" id="ABX42069.1"/>
    </source>
</evidence>
<keyword evidence="5" id="KW-1278">Translocase</keyword>
<dbReference type="Proteomes" id="UP000000370">
    <property type="component" value="Chromosome"/>
</dbReference>
<evidence type="ECO:0000256" key="4">
    <source>
        <dbReference type="ARBA" id="ARBA00022849"/>
    </source>
</evidence>
<dbReference type="eggNOG" id="COG0071">
    <property type="taxonomic scope" value="Bacteria"/>
</dbReference>
<dbReference type="EC" id="7.3.2.7" evidence="8"/>
<comment type="catalytic activity">
    <reaction evidence="6">
        <text>arsenite(in) + ATP + H2O = arsenite(out) + ADP + phosphate + H(+)</text>
        <dbReference type="Rhea" id="RHEA:11348"/>
        <dbReference type="ChEBI" id="CHEBI:15377"/>
        <dbReference type="ChEBI" id="CHEBI:15378"/>
        <dbReference type="ChEBI" id="CHEBI:29242"/>
        <dbReference type="ChEBI" id="CHEBI:30616"/>
        <dbReference type="ChEBI" id="CHEBI:43474"/>
        <dbReference type="ChEBI" id="CHEBI:456216"/>
        <dbReference type="EC" id="7.3.2.7"/>
    </reaction>
</comment>
<dbReference type="InterPro" id="IPR016300">
    <property type="entry name" value="ATPase_ArsA/GET3"/>
</dbReference>
<name>A9KRJ5_LACP7</name>
<dbReference type="NCBIfam" id="TIGR00345">
    <property type="entry name" value="GET3_arsA_TRC40"/>
    <property type="match status" value="1"/>
</dbReference>
<keyword evidence="4" id="KW-0059">Arsenical resistance</keyword>
<comment type="function">
    <text evidence="7">Anion-transporting ATPase. Catalyzes the extrusion of arsenite.</text>
</comment>
<evidence type="ECO:0000256" key="7">
    <source>
        <dbReference type="ARBA" id="ARBA00059736"/>
    </source>
</evidence>
<dbReference type="STRING" id="357809.Cphy_1697"/>
<protein>
    <recommendedName>
        <fullName evidence="8">arsenite-transporting ATPase</fullName>
        <ecNumber evidence="8">7.3.2.7</ecNumber>
    </recommendedName>
</protein>
<evidence type="ECO:0000256" key="8">
    <source>
        <dbReference type="ARBA" id="ARBA00066752"/>
    </source>
</evidence>
<dbReference type="EMBL" id="CP000885">
    <property type="protein sequence ID" value="ABX42069.1"/>
    <property type="molecule type" value="Genomic_DNA"/>
</dbReference>